<sequence length="110" mass="12393">MKRHLKFKTISLPKLDGLSPSLESTALKVAEEQGELARAIGKFRGISGEKVSMTQKEVLDEIAKELLDVAQTTISMCFVLEEEYGVDIDQKVEEHIQKLIDKGYIKSRDK</sequence>
<dbReference type="eggNOG" id="COG1694">
    <property type="taxonomic scope" value="Bacteria"/>
</dbReference>
<dbReference type="InterPro" id="IPR044548">
    <property type="entry name" value="AF0060_NTP-PPase_MazG-like"/>
</dbReference>
<evidence type="ECO:0000313" key="3">
    <source>
        <dbReference type="Proteomes" id="UP000019591"/>
    </source>
</evidence>
<dbReference type="PATRIC" id="fig|1286171.3.peg.2042"/>
<dbReference type="SUPFAM" id="SSF101386">
    <property type="entry name" value="all-alpha NTP pyrophosphatases"/>
    <property type="match status" value="1"/>
</dbReference>
<keyword evidence="3" id="KW-1185">Reference proteome</keyword>
<evidence type="ECO:0000259" key="1">
    <source>
        <dbReference type="Pfam" id="PF03819"/>
    </source>
</evidence>
<dbReference type="KEGG" id="eac:EAL2_c20940"/>
<dbReference type="Proteomes" id="UP000019591">
    <property type="component" value="Chromosome"/>
</dbReference>
<dbReference type="EMBL" id="CP007452">
    <property type="protein sequence ID" value="AHM57375.1"/>
    <property type="molecule type" value="Genomic_DNA"/>
</dbReference>
<protein>
    <submittedName>
        <fullName evidence="2">MazG nucleotide pyrophosphohydrolase</fullName>
    </submittedName>
</protein>
<dbReference type="AlphaFoldDB" id="W8T8Z4"/>
<dbReference type="Gene3D" id="1.10.287.1080">
    <property type="entry name" value="MazG-like"/>
    <property type="match status" value="1"/>
</dbReference>
<keyword evidence="2" id="KW-0378">Hydrolase</keyword>
<dbReference type="GO" id="GO:0016787">
    <property type="term" value="F:hydrolase activity"/>
    <property type="evidence" value="ECO:0007669"/>
    <property type="project" value="UniProtKB-KW"/>
</dbReference>
<feature type="domain" description="NTP pyrophosphohydrolase MazG-like" evidence="1">
    <location>
        <begin position="22"/>
        <end position="101"/>
    </location>
</feature>
<accession>W8T8Z4</accession>
<name>W8T8Z4_PEPAC</name>
<organism evidence="2 3">
    <name type="scientific">Peptoclostridium acidaminophilum DSM 3953</name>
    <dbReference type="NCBI Taxonomy" id="1286171"/>
    <lineage>
        <taxon>Bacteria</taxon>
        <taxon>Bacillati</taxon>
        <taxon>Bacillota</taxon>
        <taxon>Clostridia</taxon>
        <taxon>Peptostreptococcales</taxon>
        <taxon>Peptoclostridiaceae</taxon>
        <taxon>Peptoclostridium</taxon>
    </lineage>
</organism>
<dbReference type="InterPro" id="IPR004518">
    <property type="entry name" value="MazG-like_dom"/>
</dbReference>
<dbReference type="CDD" id="cd11533">
    <property type="entry name" value="NTP-PPase_Af0060_like"/>
    <property type="match status" value="1"/>
</dbReference>
<reference evidence="2 3" key="1">
    <citation type="journal article" date="2014" name="Genome Announc.">
        <title>Complete Genome Sequence of Amino Acid-Utilizing Eubacterium acidaminophilum al-2 (DSM 3953).</title>
        <authorList>
            <person name="Poehlein A."/>
            <person name="Andreesen J.R."/>
            <person name="Daniel R."/>
        </authorList>
    </citation>
    <scope>NUCLEOTIDE SEQUENCE [LARGE SCALE GENOMIC DNA]</scope>
    <source>
        <strain evidence="2 3">DSM 3953</strain>
    </source>
</reference>
<dbReference type="STRING" id="1286171.EAL2_c20940"/>
<dbReference type="HOGENOM" id="CLU_2167181_0_0_9"/>
<proteinExistence type="predicted"/>
<dbReference type="Pfam" id="PF03819">
    <property type="entry name" value="MazG"/>
    <property type="match status" value="1"/>
</dbReference>
<dbReference type="OrthoDB" id="2376061at2"/>
<gene>
    <name evidence="2" type="ORF">EAL2_c20940</name>
</gene>
<dbReference type="RefSeq" id="WP_025436303.1">
    <property type="nucleotide sequence ID" value="NZ_CP007452.1"/>
</dbReference>
<evidence type="ECO:0000313" key="2">
    <source>
        <dbReference type="EMBL" id="AHM57375.1"/>
    </source>
</evidence>